<dbReference type="InterPro" id="IPR017850">
    <property type="entry name" value="Alkaline_phosphatase_core_sf"/>
</dbReference>
<dbReference type="SUPFAM" id="SSF53649">
    <property type="entry name" value="Alkaline phosphatase-like"/>
    <property type="match status" value="1"/>
</dbReference>
<accession>A0ABZ2L5Q4</accession>
<gene>
    <name evidence="7" type="ORF">LVJ94_02925</name>
</gene>
<organism evidence="7 8">
    <name type="scientific">Pendulispora rubella</name>
    <dbReference type="NCBI Taxonomy" id="2741070"/>
    <lineage>
        <taxon>Bacteria</taxon>
        <taxon>Pseudomonadati</taxon>
        <taxon>Myxococcota</taxon>
        <taxon>Myxococcia</taxon>
        <taxon>Myxococcales</taxon>
        <taxon>Sorangiineae</taxon>
        <taxon>Pendulisporaceae</taxon>
        <taxon>Pendulispora</taxon>
    </lineage>
</organism>
<evidence type="ECO:0000256" key="4">
    <source>
        <dbReference type="ARBA" id="ARBA00023180"/>
    </source>
</evidence>
<evidence type="ECO:0000256" key="1">
    <source>
        <dbReference type="ARBA" id="ARBA00008779"/>
    </source>
</evidence>
<dbReference type="InterPro" id="IPR024607">
    <property type="entry name" value="Sulfatase_CS"/>
</dbReference>
<evidence type="ECO:0000259" key="6">
    <source>
        <dbReference type="Pfam" id="PF00884"/>
    </source>
</evidence>
<feature type="domain" description="Sulfatase N-terminal" evidence="6">
    <location>
        <begin position="49"/>
        <end position="372"/>
    </location>
</feature>
<dbReference type="CDD" id="cd16147">
    <property type="entry name" value="G6S"/>
    <property type="match status" value="1"/>
</dbReference>
<evidence type="ECO:0000256" key="3">
    <source>
        <dbReference type="ARBA" id="ARBA00022801"/>
    </source>
</evidence>
<dbReference type="PIRSF" id="PIRSF036666">
    <property type="entry name" value="G6S"/>
    <property type="match status" value="1"/>
</dbReference>
<protein>
    <submittedName>
        <fullName evidence="7">Sulfatase</fullName>
    </submittedName>
</protein>
<evidence type="ECO:0000256" key="2">
    <source>
        <dbReference type="ARBA" id="ARBA00022729"/>
    </source>
</evidence>
<feature type="signal peptide" evidence="5">
    <location>
        <begin position="1"/>
        <end position="18"/>
    </location>
</feature>
<comment type="similarity">
    <text evidence="1">Belongs to the sulfatase family.</text>
</comment>
<keyword evidence="8" id="KW-1185">Reference proteome</keyword>
<dbReference type="Gene3D" id="3.40.720.10">
    <property type="entry name" value="Alkaline Phosphatase, subunit A"/>
    <property type="match status" value="1"/>
</dbReference>
<dbReference type="PANTHER" id="PTHR43108">
    <property type="entry name" value="N-ACETYLGLUCOSAMINE-6-SULFATASE FAMILY MEMBER"/>
    <property type="match status" value="1"/>
</dbReference>
<proteinExistence type="inferred from homology"/>
<dbReference type="Proteomes" id="UP001374803">
    <property type="component" value="Chromosome"/>
</dbReference>
<reference evidence="7" key="1">
    <citation type="submission" date="2021-12" db="EMBL/GenBank/DDBJ databases">
        <title>Discovery of the Pendulisporaceae a myxobacterial family with distinct sporulation behavior and unique specialized metabolism.</title>
        <authorList>
            <person name="Garcia R."/>
            <person name="Popoff A."/>
            <person name="Bader C.D."/>
            <person name="Loehr J."/>
            <person name="Walesch S."/>
            <person name="Walt C."/>
            <person name="Boldt J."/>
            <person name="Bunk B."/>
            <person name="Haeckl F.J.F.P.J."/>
            <person name="Gunesch A.P."/>
            <person name="Birkelbach J."/>
            <person name="Nuebel U."/>
            <person name="Pietschmann T."/>
            <person name="Bach T."/>
            <person name="Mueller R."/>
        </authorList>
    </citation>
    <scope>NUCLEOTIDE SEQUENCE</scope>
    <source>
        <strain evidence="7">MSr11367</strain>
    </source>
</reference>
<dbReference type="RefSeq" id="WP_394835849.1">
    <property type="nucleotide sequence ID" value="NZ_CP089929.1"/>
</dbReference>
<keyword evidence="2 5" id="KW-0732">Signal</keyword>
<dbReference type="Pfam" id="PF00884">
    <property type="entry name" value="Sulfatase"/>
    <property type="match status" value="1"/>
</dbReference>
<evidence type="ECO:0000256" key="5">
    <source>
        <dbReference type="SAM" id="SignalP"/>
    </source>
</evidence>
<dbReference type="PANTHER" id="PTHR43108:SF8">
    <property type="entry name" value="SD21168P"/>
    <property type="match status" value="1"/>
</dbReference>
<dbReference type="InterPro" id="IPR012251">
    <property type="entry name" value="GlcNAc_6-SO4ase"/>
</dbReference>
<keyword evidence="4" id="KW-0325">Glycoprotein</keyword>
<feature type="chain" id="PRO_5046882275" evidence="5">
    <location>
        <begin position="19"/>
        <end position="501"/>
    </location>
</feature>
<sequence>MQRSIYFLGLLAPMLVLARCSNSNSSSDSSADASTNVDASDGTPNEKANIVFVLTDDLSWNLVQYMPQVLQLQREGTTFSRYFVTDSLCCPSRSSIFTGKFPHNTGVVSNSGDAGGYVTFERLGNPNQTFATALSAAGYETSMMGKFLNGYPKNNAKDPGWSSWNVSDNGYPGYGYWINEDGTVTYHRDAGSEYFTDVLSGLATNFIRTTNASSPFFLETSTFTPHAPYTPAPRDLGTFNEKLPRRGAFNKPNTNPPSWLAKRPTLTQAQLDKLDRDFNLRVEAVQAIDDMIAALRKVLVDTGRDKNTYFLFSSDNGYHMGEHMLFVGKETAFDTDIKVPLIVVGPGVPAGATVDNIVQNIDLCPTFADIAGTAPPDMADGHSLMPFLRGETVTDWRNVALVEHEGPQGVPYSLDDPDRTPSDAKNGVSIVDTYASIRMQDALYVEYKTGETEYYDLKADPDEMTNTAKSLSADQVKSFHDRIDAIKSCHGSEQCWAAQKQ</sequence>
<dbReference type="PROSITE" id="PS00523">
    <property type="entry name" value="SULFATASE_1"/>
    <property type="match status" value="1"/>
</dbReference>
<evidence type="ECO:0000313" key="7">
    <source>
        <dbReference type="EMBL" id="WXB06198.1"/>
    </source>
</evidence>
<dbReference type="InterPro" id="IPR000917">
    <property type="entry name" value="Sulfatase_N"/>
</dbReference>
<keyword evidence="3" id="KW-0378">Hydrolase</keyword>
<dbReference type="EMBL" id="CP089983">
    <property type="protein sequence ID" value="WXB06198.1"/>
    <property type="molecule type" value="Genomic_DNA"/>
</dbReference>
<evidence type="ECO:0000313" key="8">
    <source>
        <dbReference type="Proteomes" id="UP001374803"/>
    </source>
</evidence>
<name>A0ABZ2L5Q4_9BACT</name>